<organism evidence="2">
    <name type="scientific">Culicoides sonorensis</name>
    <name type="common">Biting midge</name>
    <dbReference type="NCBI Taxonomy" id="179676"/>
    <lineage>
        <taxon>Eukaryota</taxon>
        <taxon>Metazoa</taxon>
        <taxon>Ecdysozoa</taxon>
        <taxon>Arthropoda</taxon>
        <taxon>Hexapoda</taxon>
        <taxon>Insecta</taxon>
        <taxon>Pterygota</taxon>
        <taxon>Neoptera</taxon>
        <taxon>Endopterygota</taxon>
        <taxon>Diptera</taxon>
        <taxon>Nematocera</taxon>
        <taxon>Chironomoidea</taxon>
        <taxon>Ceratopogonidae</taxon>
        <taxon>Ceratopogoninae</taxon>
        <taxon>Culicoides</taxon>
        <taxon>Monoculicoides</taxon>
    </lineage>
</organism>
<proteinExistence type="predicted"/>
<dbReference type="AlphaFoldDB" id="A0A336MMH5"/>
<evidence type="ECO:0000313" key="2">
    <source>
        <dbReference type="EMBL" id="SSX27208.1"/>
    </source>
</evidence>
<accession>A0A336MMH5</accession>
<gene>
    <name evidence="2" type="primary">CSON014270</name>
</gene>
<dbReference type="EMBL" id="UFQS01000784">
    <property type="protein sequence ID" value="SSX06864.1"/>
    <property type="molecule type" value="Genomic_DNA"/>
</dbReference>
<sequence>MLINSSKSSPSIEAILKFFIDLYHKIFNFNSRPRHPLSNTGIRISTVQAGTSKTDDNIFLHHVRWLHVSITLKKE</sequence>
<reference evidence="1" key="1">
    <citation type="submission" date="2018-04" db="EMBL/GenBank/DDBJ databases">
        <authorList>
            <person name="Go L.Y."/>
            <person name="Mitchell J.A."/>
        </authorList>
    </citation>
    <scope>NUCLEOTIDE SEQUENCE</scope>
    <source>
        <tissue evidence="1">Whole organism</tissue>
    </source>
</reference>
<protein>
    <submittedName>
        <fullName evidence="2">CSON014270 protein</fullName>
    </submittedName>
</protein>
<evidence type="ECO:0000313" key="1">
    <source>
        <dbReference type="EMBL" id="SSX06864.1"/>
    </source>
</evidence>
<reference evidence="2" key="2">
    <citation type="submission" date="2018-07" db="EMBL/GenBank/DDBJ databases">
        <authorList>
            <person name="Quirk P.G."/>
            <person name="Krulwich T.A."/>
        </authorList>
    </citation>
    <scope>NUCLEOTIDE SEQUENCE</scope>
</reference>
<dbReference type="VEuPathDB" id="VectorBase:CSON014270"/>
<name>A0A336MMH5_CULSO</name>
<dbReference type="EMBL" id="UFQT01000784">
    <property type="protein sequence ID" value="SSX27208.1"/>
    <property type="molecule type" value="Genomic_DNA"/>
</dbReference>